<sequence>MRKLITSSLSVAALTVSLGIGAAPNAHAGSSYACHYSSVEPVLSRGDTGTVVKQLQCELNNSILGGNLVVDGTFGSGTEAKVKTFQRCEGLSADGIVGPKTWARLNYWTSSGGFGC</sequence>
<dbReference type="Pfam" id="PF01471">
    <property type="entry name" value="PG_binding_1"/>
    <property type="match status" value="1"/>
</dbReference>
<name>A0ABM7ZUW6_STRNI</name>
<feature type="domain" description="Peptidoglycan binding-like" evidence="2">
    <location>
        <begin position="49"/>
        <end position="105"/>
    </location>
</feature>
<reference evidence="3" key="1">
    <citation type="submission" date="2022-06" db="EMBL/GenBank/DDBJ databases">
        <title>Complete genome sequence of Streptomyces nigrescens HEK616.</title>
        <authorList>
            <person name="Asamizu S."/>
            <person name="Onaka H."/>
        </authorList>
    </citation>
    <scope>NUCLEOTIDE SEQUENCE</scope>
    <source>
        <strain evidence="3">HEK616</strain>
    </source>
</reference>
<keyword evidence="4" id="KW-1185">Reference proteome</keyword>
<feature type="chain" id="PRO_5045350282" description="Peptidoglycan binding-like domain-containing protein" evidence="1">
    <location>
        <begin position="29"/>
        <end position="116"/>
    </location>
</feature>
<keyword evidence="1" id="KW-0732">Signal</keyword>
<dbReference type="Gene3D" id="1.10.101.10">
    <property type="entry name" value="PGBD-like superfamily/PGBD"/>
    <property type="match status" value="1"/>
</dbReference>
<gene>
    <name evidence="3" type="ORF">HEK616_36490</name>
</gene>
<dbReference type="EMBL" id="AP026073">
    <property type="protein sequence ID" value="BDM70162.1"/>
    <property type="molecule type" value="Genomic_DNA"/>
</dbReference>
<protein>
    <recommendedName>
        <fullName evidence="2">Peptidoglycan binding-like domain-containing protein</fullName>
    </recommendedName>
</protein>
<dbReference type="Proteomes" id="UP001059597">
    <property type="component" value="Chromosome"/>
</dbReference>
<evidence type="ECO:0000313" key="4">
    <source>
        <dbReference type="Proteomes" id="UP001059597"/>
    </source>
</evidence>
<dbReference type="InterPro" id="IPR036365">
    <property type="entry name" value="PGBD-like_sf"/>
</dbReference>
<dbReference type="RefSeq" id="WP_261953941.1">
    <property type="nucleotide sequence ID" value="NZ_AP026073.1"/>
</dbReference>
<dbReference type="SUPFAM" id="SSF47090">
    <property type="entry name" value="PGBD-like"/>
    <property type="match status" value="1"/>
</dbReference>
<evidence type="ECO:0000313" key="3">
    <source>
        <dbReference type="EMBL" id="BDM70162.1"/>
    </source>
</evidence>
<evidence type="ECO:0000256" key="1">
    <source>
        <dbReference type="SAM" id="SignalP"/>
    </source>
</evidence>
<feature type="signal peptide" evidence="1">
    <location>
        <begin position="1"/>
        <end position="28"/>
    </location>
</feature>
<dbReference type="InterPro" id="IPR036366">
    <property type="entry name" value="PGBDSf"/>
</dbReference>
<organism evidence="3 4">
    <name type="scientific">Streptomyces nigrescens</name>
    <dbReference type="NCBI Taxonomy" id="1920"/>
    <lineage>
        <taxon>Bacteria</taxon>
        <taxon>Bacillati</taxon>
        <taxon>Actinomycetota</taxon>
        <taxon>Actinomycetes</taxon>
        <taxon>Kitasatosporales</taxon>
        <taxon>Streptomycetaceae</taxon>
        <taxon>Streptomyces</taxon>
    </lineage>
</organism>
<dbReference type="InterPro" id="IPR002477">
    <property type="entry name" value="Peptidoglycan-bd-like"/>
</dbReference>
<dbReference type="PROSITE" id="PS51257">
    <property type="entry name" value="PROKAR_LIPOPROTEIN"/>
    <property type="match status" value="1"/>
</dbReference>
<evidence type="ECO:0000259" key="2">
    <source>
        <dbReference type="Pfam" id="PF01471"/>
    </source>
</evidence>
<accession>A0ABM7ZUW6</accession>
<proteinExistence type="predicted"/>